<accession>A0ABY4TXI9</accession>
<reference evidence="4" key="1">
    <citation type="submission" date="2022-05" db="EMBL/GenBank/DDBJ databases">
        <title>Sphingomonas sp. strain RMG20 Genome sequencing and assembly.</title>
        <authorList>
            <person name="Kim I."/>
        </authorList>
    </citation>
    <scope>NUCLEOTIDE SEQUENCE</scope>
    <source>
        <strain evidence="4">RMG20</strain>
    </source>
</reference>
<dbReference type="RefSeq" id="WP_250751161.1">
    <property type="nucleotide sequence ID" value="NZ_CP098401.1"/>
</dbReference>
<sequence length="638" mass="68722">MRLLLAATLLASAAAPAAAQIAKPAAITADGVPALPVSLAEAMRPYAESRSAAPVAWNPVTKALVVSTRFANVAQLHSVAGPMMDRRQISFEPDRTSELHYSRSGDVALVQKDVGGNEFFQLYTLKDGRLTLLTDGKSRNNFGAFSADGRLVGYTSTKRTGADNDIYVMDPRNPGSARLVAQVKGGGWSFVDFLPGNTHAVVYNYSSIQKSDLYDLDLATGRMTPLNDLAKPVSYGSAQVSPDGTLWVLSDEGSDFQRLGILKGGSFTPVAPEPKWGVEEFSIADDGGFIAYLVNEGGTSRLKLLDTKTRRVRTAALPTGVASGLEIAPWGAVAFSFSSPKVSGDAFVLDPRSMKVTQWTASETGGLDPAKNVDAQLVAVKSFDGEDVSGFLFRPDPAKFPGKRPLLIDIHGGPEGQTQPSYRGAANYYLNDLGIAIFYPNVRGSTGYGKRFVSLDNGPFKREDSVKDIGAFLDHFARDGAIDSARIGVQGGSYGGYMCYASAIRYGDRLKGANCIVAISNFVTFLENTQSYRRDLRRVEYGDERVAEQKAKLIAISPMTSVSKLRVPLMVVTGGNDPRVPASEADQMVKAVRANGGTAWHILAADEGHGFAKKENRDYQNYATLYFWSKNLLGKTPK</sequence>
<gene>
    <name evidence="4" type="ORF">M9980_11940</name>
</gene>
<organism evidence="4 5">
    <name type="scientific">Sphingomonas donggukensis</name>
    <dbReference type="NCBI Taxonomy" id="2949093"/>
    <lineage>
        <taxon>Bacteria</taxon>
        <taxon>Pseudomonadati</taxon>
        <taxon>Pseudomonadota</taxon>
        <taxon>Alphaproteobacteria</taxon>
        <taxon>Sphingomonadales</taxon>
        <taxon>Sphingomonadaceae</taxon>
        <taxon>Sphingomonas</taxon>
    </lineage>
</organism>
<dbReference type="SUPFAM" id="SSF53474">
    <property type="entry name" value="alpha/beta-Hydrolases"/>
    <property type="match status" value="1"/>
</dbReference>
<dbReference type="PANTHER" id="PTHR42776:SF27">
    <property type="entry name" value="DIPEPTIDYL PEPTIDASE FAMILY MEMBER 6"/>
    <property type="match status" value="1"/>
</dbReference>
<dbReference type="Pfam" id="PF00326">
    <property type="entry name" value="Peptidase_S9"/>
    <property type="match status" value="1"/>
</dbReference>
<keyword evidence="1" id="KW-0378">Hydrolase</keyword>
<evidence type="ECO:0000313" key="4">
    <source>
        <dbReference type="EMBL" id="URW75246.1"/>
    </source>
</evidence>
<dbReference type="Gene3D" id="2.120.10.30">
    <property type="entry name" value="TolB, C-terminal domain"/>
    <property type="match status" value="1"/>
</dbReference>
<feature type="domain" description="Peptidase S9 prolyl oligopeptidase catalytic" evidence="3">
    <location>
        <begin position="425"/>
        <end position="635"/>
    </location>
</feature>
<keyword evidence="2" id="KW-0732">Signal</keyword>
<feature type="chain" id="PRO_5045189150" evidence="2">
    <location>
        <begin position="20"/>
        <end position="638"/>
    </location>
</feature>
<dbReference type="SUPFAM" id="SSF69304">
    <property type="entry name" value="Tricorn protease N-terminal domain"/>
    <property type="match status" value="1"/>
</dbReference>
<dbReference type="PANTHER" id="PTHR42776">
    <property type="entry name" value="SERINE PEPTIDASE S9 FAMILY MEMBER"/>
    <property type="match status" value="1"/>
</dbReference>
<dbReference type="Gene3D" id="3.40.50.1820">
    <property type="entry name" value="alpha/beta hydrolase"/>
    <property type="match status" value="1"/>
</dbReference>
<evidence type="ECO:0000256" key="2">
    <source>
        <dbReference type="SAM" id="SignalP"/>
    </source>
</evidence>
<keyword evidence="5" id="KW-1185">Reference proteome</keyword>
<evidence type="ECO:0000256" key="1">
    <source>
        <dbReference type="ARBA" id="ARBA00022801"/>
    </source>
</evidence>
<dbReference type="InterPro" id="IPR029058">
    <property type="entry name" value="AB_hydrolase_fold"/>
</dbReference>
<proteinExistence type="predicted"/>
<feature type="signal peptide" evidence="2">
    <location>
        <begin position="1"/>
        <end position="19"/>
    </location>
</feature>
<dbReference type="Proteomes" id="UP001055580">
    <property type="component" value="Chromosome"/>
</dbReference>
<dbReference type="EMBL" id="CP098401">
    <property type="protein sequence ID" value="URW75246.1"/>
    <property type="molecule type" value="Genomic_DNA"/>
</dbReference>
<protein>
    <submittedName>
        <fullName evidence="4">Prolyl oligopeptidase family serine peptidase</fullName>
    </submittedName>
</protein>
<evidence type="ECO:0000259" key="3">
    <source>
        <dbReference type="Pfam" id="PF00326"/>
    </source>
</evidence>
<dbReference type="InterPro" id="IPR001375">
    <property type="entry name" value="Peptidase_S9_cat"/>
</dbReference>
<dbReference type="InterPro" id="IPR011042">
    <property type="entry name" value="6-blade_b-propeller_TolB-like"/>
</dbReference>
<evidence type="ECO:0000313" key="5">
    <source>
        <dbReference type="Proteomes" id="UP001055580"/>
    </source>
</evidence>
<name>A0ABY4TXI9_9SPHN</name>